<evidence type="ECO:0000256" key="1">
    <source>
        <dbReference type="SAM" id="MobiDB-lite"/>
    </source>
</evidence>
<feature type="domain" description="DUF6680" evidence="3">
    <location>
        <begin position="46"/>
        <end position="172"/>
    </location>
</feature>
<evidence type="ECO:0000313" key="4">
    <source>
        <dbReference type="EMBL" id="NMJ43461.1"/>
    </source>
</evidence>
<comment type="caution">
    <text evidence="4">The sequence shown here is derived from an EMBL/GenBank/DDBJ whole genome shotgun (WGS) entry which is preliminary data.</text>
</comment>
<feature type="transmembrane region" description="Helical" evidence="2">
    <location>
        <begin position="12"/>
        <end position="29"/>
    </location>
</feature>
<organism evidence="4 5">
    <name type="scientific">Neoroseomonas marina</name>
    <dbReference type="NCBI Taxonomy" id="1232220"/>
    <lineage>
        <taxon>Bacteria</taxon>
        <taxon>Pseudomonadati</taxon>
        <taxon>Pseudomonadota</taxon>
        <taxon>Alphaproteobacteria</taxon>
        <taxon>Acetobacterales</taxon>
        <taxon>Acetobacteraceae</taxon>
        <taxon>Neoroseomonas</taxon>
    </lineage>
</organism>
<dbReference type="RefSeq" id="WP_170055662.1">
    <property type="nucleotide sequence ID" value="NZ_JABBKX010000008.1"/>
</dbReference>
<protein>
    <recommendedName>
        <fullName evidence="3">DUF6680 domain-containing protein</fullName>
    </recommendedName>
</protein>
<dbReference type="Proteomes" id="UP000548582">
    <property type="component" value="Unassembled WGS sequence"/>
</dbReference>
<keyword evidence="2" id="KW-0472">Membrane</keyword>
<dbReference type="InterPro" id="IPR046502">
    <property type="entry name" value="DUF6680"/>
</dbReference>
<dbReference type="AlphaFoldDB" id="A0A848EG93"/>
<dbReference type="EMBL" id="JABBKX010000008">
    <property type="protein sequence ID" value="NMJ43461.1"/>
    <property type="molecule type" value="Genomic_DNA"/>
</dbReference>
<evidence type="ECO:0000313" key="5">
    <source>
        <dbReference type="Proteomes" id="UP000548582"/>
    </source>
</evidence>
<accession>A0A848EG93</accession>
<sequence>MIDFVVSRPEVVAAFLSALAAGFAAYTAWKGPLSAARLAEDLRRDGQEAEERRKAKLEIFVALMQERKSLWSPSGVRALNLIDVIFFDVREVRDAWADLYNSYDPSRHVPMHEQENRIRKMLEAMAKDLKFSKELRVDDFDRLYYPDFMAKRRELDMLQTDQTLRTLRGQSSPTANTAPTASASSLFPPPPP</sequence>
<feature type="region of interest" description="Disordered" evidence="1">
    <location>
        <begin position="167"/>
        <end position="192"/>
    </location>
</feature>
<proteinExistence type="predicted"/>
<keyword evidence="2" id="KW-0812">Transmembrane</keyword>
<keyword evidence="2" id="KW-1133">Transmembrane helix</keyword>
<evidence type="ECO:0000256" key="2">
    <source>
        <dbReference type="SAM" id="Phobius"/>
    </source>
</evidence>
<gene>
    <name evidence="4" type="ORF">GWK16_19595</name>
</gene>
<feature type="compositionally biased region" description="Low complexity" evidence="1">
    <location>
        <begin position="171"/>
        <end position="186"/>
    </location>
</feature>
<evidence type="ECO:0000259" key="3">
    <source>
        <dbReference type="Pfam" id="PF20385"/>
    </source>
</evidence>
<keyword evidence="5" id="KW-1185">Reference proteome</keyword>
<reference evidence="4 5" key="1">
    <citation type="submission" date="2020-03" db="EMBL/GenBank/DDBJ databases">
        <authorList>
            <person name="Sun Q."/>
        </authorList>
    </citation>
    <scope>NUCLEOTIDE SEQUENCE [LARGE SCALE GENOMIC DNA]</scope>
    <source>
        <strain evidence="4 5">JC162</strain>
    </source>
</reference>
<name>A0A848EG93_9PROT</name>
<dbReference type="Pfam" id="PF20385">
    <property type="entry name" value="DUF6680"/>
    <property type="match status" value="1"/>
</dbReference>